<dbReference type="AlphaFoldDB" id="A0A1N7FCB9"/>
<dbReference type="Proteomes" id="UP000186914">
    <property type="component" value="Unassembled WGS sequence"/>
</dbReference>
<dbReference type="Pfam" id="PF25921">
    <property type="entry name" value="DUF7967"/>
    <property type="match status" value="1"/>
</dbReference>
<evidence type="ECO:0000313" key="3">
    <source>
        <dbReference type="Proteomes" id="UP000186914"/>
    </source>
</evidence>
<evidence type="ECO:0000313" key="2">
    <source>
        <dbReference type="EMBL" id="SIR98028.1"/>
    </source>
</evidence>
<gene>
    <name evidence="2" type="ORF">SAMN05421858_4940</name>
</gene>
<feature type="domain" description="DUF7967" evidence="1">
    <location>
        <begin position="22"/>
        <end position="107"/>
    </location>
</feature>
<reference evidence="3" key="1">
    <citation type="submission" date="2017-01" db="EMBL/GenBank/DDBJ databases">
        <authorList>
            <person name="Varghese N."/>
            <person name="Submissions S."/>
        </authorList>
    </citation>
    <scope>NUCLEOTIDE SEQUENCE [LARGE SCALE GENOMIC DNA]</scope>
    <source>
        <strain evidence="3">CGMCC 1.7737</strain>
    </source>
</reference>
<organism evidence="2 3">
    <name type="scientific">Haladaptatus litoreus</name>
    <dbReference type="NCBI Taxonomy" id="553468"/>
    <lineage>
        <taxon>Archaea</taxon>
        <taxon>Methanobacteriati</taxon>
        <taxon>Methanobacteriota</taxon>
        <taxon>Stenosarchaea group</taxon>
        <taxon>Halobacteria</taxon>
        <taxon>Halobacteriales</taxon>
        <taxon>Haladaptataceae</taxon>
        <taxon>Haladaptatus</taxon>
    </lineage>
</organism>
<evidence type="ECO:0000259" key="1">
    <source>
        <dbReference type="Pfam" id="PF25921"/>
    </source>
</evidence>
<sequence>MRGETKLPNIVIPVTITMATETEDIRVWLVERGYNNRDLIILKYATPDGKRLYRRELATQAVDMDSVTAAKDVPPADLEAVDDSSLQNRYEAEVERMADKHDPSDTI</sequence>
<proteinExistence type="predicted"/>
<keyword evidence="3" id="KW-1185">Reference proteome</keyword>
<accession>A0A1N7FCB9</accession>
<name>A0A1N7FCB9_9EURY</name>
<dbReference type="EMBL" id="FTNO01000008">
    <property type="protein sequence ID" value="SIR98028.1"/>
    <property type="molecule type" value="Genomic_DNA"/>
</dbReference>
<protein>
    <recommendedName>
        <fullName evidence="1">DUF7967 domain-containing protein</fullName>
    </recommendedName>
</protein>
<dbReference type="InterPro" id="IPR058273">
    <property type="entry name" value="DUF7967"/>
</dbReference>